<comment type="subcellular location">
    <subcellularLocation>
        <location evidence="1">Secreted</location>
    </subcellularLocation>
</comment>
<evidence type="ECO:0000256" key="1">
    <source>
        <dbReference type="ARBA" id="ARBA00004613"/>
    </source>
</evidence>
<evidence type="ECO:0000256" key="11">
    <source>
        <dbReference type="ARBA" id="ARBA00041912"/>
    </source>
</evidence>
<dbReference type="Pfam" id="PF01187">
    <property type="entry name" value="MIF"/>
    <property type="match status" value="1"/>
</dbReference>
<evidence type="ECO:0000256" key="2">
    <source>
        <dbReference type="ARBA" id="ARBA00005851"/>
    </source>
</evidence>
<keyword evidence="5" id="KW-0413">Isomerase</keyword>
<proteinExistence type="inferred from homology"/>
<keyword evidence="13" id="KW-1185">Reference proteome</keyword>
<evidence type="ECO:0000256" key="6">
    <source>
        <dbReference type="ARBA" id="ARBA00036735"/>
    </source>
</evidence>
<evidence type="ECO:0000256" key="10">
    <source>
        <dbReference type="ARBA" id="ARBA00041631"/>
    </source>
</evidence>
<dbReference type="PANTHER" id="PTHR11954:SF6">
    <property type="entry name" value="MACROPHAGE MIGRATION INHIBITORY FACTOR"/>
    <property type="match status" value="1"/>
</dbReference>
<dbReference type="AlphaFoldDB" id="A0A914XXP2"/>
<evidence type="ECO:0000256" key="8">
    <source>
        <dbReference type="ARBA" id="ARBA00038932"/>
    </source>
</evidence>
<evidence type="ECO:0000256" key="5">
    <source>
        <dbReference type="ARBA" id="ARBA00023235"/>
    </source>
</evidence>
<dbReference type="GO" id="GO:0050178">
    <property type="term" value="F:phenylpyruvate tautomerase activity"/>
    <property type="evidence" value="ECO:0007669"/>
    <property type="project" value="UniProtKB-EC"/>
</dbReference>
<dbReference type="PANTHER" id="PTHR11954">
    <property type="entry name" value="D-DOPACHROME DECARBOXYLASE"/>
    <property type="match status" value="1"/>
</dbReference>
<dbReference type="EC" id="5.3.2.1" evidence="9"/>
<dbReference type="Gene3D" id="3.30.429.10">
    <property type="entry name" value="Macrophage Migration Inhibitory Factor"/>
    <property type="match status" value="1"/>
</dbReference>
<comment type="catalytic activity">
    <reaction evidence="6">
        <text>3-phenylpyruvate = enol-phenylpyruvate</text>
        <dbReference type="Rhea" id="RHEA:17097"/>
        <dbReference type="ChEBI" id="CHEBI:16815"/>
        <dbReference type="ChEBI" id="CHEBI:18005"/>
        <dbReference type="EC" id="5.3.2.1"/>
    </reaction>
</comment>
<evidence type="ECO:0000313" key="14">
    <source>
        <dbReference type="WBParaSite" id="PSU_v2.g12716.t1"/>
    </source>
</evidence>
<dbReference type="GO" id="GO:0005615">
    <property type="term" value="C:extracellular space"/>
    <property type="evidence" value="ECO:0007669"/>
    <property type="project" value="UniProtKB-KW"/>
</dbReference>
<dbReference type="Proteomes" id="UP000887577">
    <property type="component" value="Unplaced"/>
</dbReference>
<comment type="similarity">
    <text evidence="2">Belongs to the MIF family.</text>
</comment>
<protein>
    <recommendedName>
        <fullName evidence="12">L-dopachrome isomerase</fullName>
        <ecNumber evidence="9">5.3.2.1</ecNumber>
        <ecNumber evidence="8">5.3.3.12</ecNumber>
    </recommendedName>
    <alternativeName>
        <fullName evidence="10">L-dopachrome tautomerase</fullName>
    </alternativeName>
    <alternativeName>
        <fullName evidence="11">Phenylpyruvate tautomerase</fullName>
    </alternativeName>
</protein>
<name>A0A914XXP2_9BILA</name>
<evidence type="ECO:0000256" key="9">
    <source>
        <dbReference type="ARBA" id="ARBA00039086"/>
    </source>
</evidence>
<dbReference type="WBParaSite" id="PSU_v2.g12716.t1">
    <property type="protein sequence ID" value="PSU_v2.g12716.t1"/>
    <property type="gene ID" value="PSU_v2.g12716"/>
</dbReference>
<keyword evidence="4" id="KW-0964">Secreted</keyword>
<reference evidence="14" key="1">
    <citation type="submission" date="2022-11" db="UniProtKB">
        <authorList>
            <consortium name="WormBaseParasite"/>
        </authorList>
    </citation>
    <scope>IDENTIFICATION</scope>
</reference>
<sequence length="120" mass="13025">MPILFITTNLDKTAVPKNEAISALSKLAAKLSGKPEAFISVVINTNATLSFGGTLEPAALVEFSNIEGFSVDKSIITELTEEICKNIGVPKNRFFIKFNLINPNHITYDGKTIAELIKSL</sequence>
<dbReference type="InterPro" id="IPR001398">
    <property type="entry name" value="Macrophage_inhib_fac"/>
</dbReference>
<evidence type="ECO:0000256" key="7">
    <source>
        <dbReference type="ARBA" id="ARBA00036823"/>
    </source>
</evidence>
<dbReference type="GO" id="GO:0005125">
    <property type="term" value="F:cytokine activity"/>
    <property type="evidence" value="ECO:0007669"/>
    <property type="project" value="UniProtKB-KW"/>
</dbReference>
<dbReference type="EC" id="5.3.3.12" evidence="8"/>
<keyword evidence="3" id="KW-0202">Cytokine</keyword>
<dbReference type="InterPro" id="IPR014347">
    <property type="entry name" value="Tautomerase/MIF_sf"/>
</dbReference>
<comment type="catalytic activity">
    <reaction evidence="7">
        <text>L-dopachrome = 5,6-dihydroxyindole-2-carboxylate</text>
        <dbReference type="Rhea" id="RHEA:13041"/>
        <dbReference type="ChEBI" id="CHEBI:16875"/>
        <dbReference type="ChEBI" id="CHEBI:57509"/>
        <dbReference type="EC" id="5.3.3.12"/>
    </reaction>
</comment>
<accession>A0A914XXP2</accession>
<organism evidence="13 14">
    <name type="scientific">Panagrolaimus superbus</name>
    <dbReference type="NCBI Taxonomy" id="310955"/>
    <lineage>
        <taxon>Eukaryota</taxon>
        <taxon>Metazoa</taxon>
        <taxon>Ecdysozoa</taxon>
        <taxon>Nematoda</taxon>
        <taxon>Chromadorea</taxon>
        <taxon>Rhabditida</taxon>
        <taxon>Tylenchina</taxon>
        <taxon>Panagrolaimomorpha</taxon>
        <taxon>Panagrolaimoidea</taxon>
        <taxon>Panagrolaimidae</taxon>
        <taxon>Panagrolaimus</taxon>
    </lineage>
</organism>
<evidence type="ECO:0000313" key="13">
    <source>
        <dbReference type="Proteomes" id="UP000887577"/>
    </source>
</evidence>
<dbReference type="SUPFAM" id="SSF55331">
    <property type="entry name" value="Tautomerase/MIF"/>
    <property type="match status" value="1"/>
</dbReference>
<evidence type="ECO:0000256" key="3">
    <source>
        <dbReference type="ARBA" id="ARBA00022514"/>
    </source>
</evidence>
<evidence type="ECO:0000256" key="4">
    <source>
        <dbReference type="ARBA" id="ARBA00022525"/>
    </source>
</evidence>
<dbReference type="GO" id="GO:0004167">
    <property type="term" value="F:dopachrome isomerase activity"/>
    <property type="evidence" value="ECO:0007669"/>
    <property type="project" value="UniProtKB-EC"/>
</dbReference>
<evidence type="ECO:0000256" key="12">
    <source>
        <dbReference type="ARBA" id="ARBA00042730"/>
    </source>
</evidence>